<protein>
    <submittedName>
        <fullName evidence="5">Uncharacterized protein</fullName>
    </submittedName>
</protein>
<keyword evidence="3" id="KW-0732">Signal</keyword>
<evidence type="ECO:0000313" key="4">
    <source>
        <dbReference type="Proteomes" id="UP001652661"/>
    </source>
</evidence>
<organism evidence="4 5">
    <name type="scientific">Drosophila kikkawai</name>
    <name type="common">Fruit fly</name>
    <dbReference type="NCBI Taxonomy" id="30033"/>
    <lineage>
        <taxon>Eukaryota</taxon>
        <taxon>Metazoa</taxon>
        <taxon>Ecdysozoa</taxon>
        <taxon>Arthropoda</taxon>
        <taxon>Hexapoda</taxon>
        <taxon>Insecta</taxon>
        <taxon>Pterygota</taxon>
        <taxon>Neoptera</taxon>
        <taxon>Endopterygota</taxon>
        <taxon>Diptera</taxon>
        <taxon>Brachycera</taxon>
        <taxon>Muscomorpha</taxon>
        <taxon>Ephydroidea</taxon>
        <taxon>Drosophilidae</taxon>
        <taxon>Drosophila</taxon>
        <taxon>Sophophora</taxon>
    </lineage>
</organism>
<gene>
    <name evidence="5" type="primary">LOC108084008</name>
</gene>
<reference evidence="5" key="1">
    <citation type="submission" date="2025-08" db="UniProtKB">
        <authorList>
            <consortium name="RefSeq"/>
        </authorList>
    </citation>
    <scope>IDENTIFICATION</scope>
    <source>
        <strain evidence="5">14028-0561.14</strain>
        <tissue evidence="5">Whole fly</tissue>
    </source>
</reference>
<evidence type="ECO:0000256" key="1">
    <source>
        <dbReference type="SAM" id="MobiDB-lite"/>
    </source>
</evidence>
<feature type="signal peptide" evidence="3">
    <location>
        <begin position="1"/>
        <end position="20"/>
    </location>
</feature>
<sequence length="224" mass="25652">MPRLVIKCFLLIILYGISHQGDDFTTPSAAWLEYQRERFGVNNPPIMMSSTKAPPNLNVEVVTPKVETTSRRHSSNAPENVSDQSAEEETTEQPSEDADGIELPSMQGFLKFLNTLQKTWIKKSALTFSKKIKLLQNLRDNLMRLIEQQFAVLWQPPERKRRRRRGLLDDSDIDFPPEAAIMSINFLTFAVFLIKLVMQVVKIVKSKHYTFSGFGLIPDVVQRT</sequence>
<feature type="compositionally biased region" description="Acidic residues" evidence="1">
    <location>
        <begin position="85"/>
        <end position="100"/>
    </location>
</feature>
<accession>A0A6P4JLJ4</accession>
<feature type="transmembrane region" description="Helical" evidence="2">
    <location>
        <begin position="179"/>
        <end position="198"/>
    </location>
</feature>
<dbReference type="RefSeq" id="XP_017035509.1">
    <property type="nucleotide sequence ID" value="XM_017180020.2"/>
</dbReference>
<evidence type="ECO:0000256" key="2">
    <source>
        <dbReference type="SAM" id="Phobius"/>
    </source>
</evidence>
<dbReference type="AlphaFoldDB" id="A0A6P4JLJ4"/>
<feature type="compositionally biased region" description="Polar residues" evidence="1">
    <location>
        <begin position="75"/>
        <end position="84"/>
    </location>
</feature>
<proteinExistence type="predicted"/>
<dbReference type="OrthoDB" id="7675048at2759"/>
<keyword evidence="4" id="KW-1185">Reference proteome</keyword>
<keyword evidence="2" id="KW-0812">Transmembrane</keyword>
<keyword evidence="2" id="KW-0472">Membrane</keyword>
<evidence type="ECO:0000256" key="3">
    <source>
        <dbReference type="SAM" id="SignalP"/>
    </source>
</evidence>
<feature type="region of interest" description="Disordered" evidence="1">
    <location>
        <begin position="66"/>
        <end position="100"/>
    </location>
</feature>
<evidence type="ECO:0000313" key="5">
    <source>
        <dbReference type="RefSeq" id="XP_017035509.1"/>
    </source>
</evidence>
<name>A0A6P4JLJ4_DROKI</name>
<feature type="chain" id="PRO_5028095327" evidence="3">
    <location>
        <begin position="21"/>
        <end position="224"/>
    </location>
</feature>
<dbReference type="Proteomes" id="UP001652661">
    <property type="component" value="Chromosome 3R"/>
</dbReference>
<dbReference type="GeneID" id="108084008"/>
<keyword evidence="2" id="KW-1133">Transmembrane helix</keyword>